<dbReference type="Pfam" id="PF01435">
    <property type="entry name" value="Peptidase_M48"/>
    <property type="match status" value="1"/>
</dbReference>
<dbReference type="Gene3D" id="3.30.2010.10">
    <property type="entry name" value="Metalloproteases ('zincins'), catalytic domain"/>
    <property type="match status" value="1"/>
</dbReference>
<dbReference type="KEGG" id="bmx:BMS_1580"/>
<keyword evidence="7" id="KW-1133">Transmembrane helix</keyword>
<dbReference type="STRING" id="862908.BMS_1580"/>
<keyword evidence="7" id="KW-0812">Transmembrane</keyword>
<accession>E1X0U2</accession>
<proteinExistence type="inferred from homology"/>
<dbReference type="PANTHER" id="PTHR22726">
    <property type="entry name" value="METALLOENDOPEPTIDASE OMA1"/>
    <property type="match status" value="1"/>
</dbReference>
<keyword evidence="5 6" id="KW-0482">Metalloprotease</keyword>
<evidence type="ECO:0000313" key="10">
    <source>
        <dbReference type="Proteomes" id="UP000008963"/>
    </source>
</evidence>
<dbReference type="RefSeq" id="WP_014244213.1">
    <property type="nucleotide sequence ID" value="NC_016620.1"/>
</dbReference>
<dbReference type="EMBL" id="FQ312005">
    <property type="protein sequence ID" value="CBW26430.1"/>
    <property type="molecule type" value="Genomic_DNA"/>
</dbReference>
<keyword evidence="7" id="KW-0472">Membrane</keyword>
<evidence type="ECO:0000256" key="5">
    <source>
        <dbReference type="ARBA" id="ARBA00023049"/>
    </source>
</evidence>
<comment type="similarity">
    <text evidence="6">Belongs to the peptidase M48 family.</text>
</comment>
<dbReference type="InterPro" id="IPR001915">
    <property type="entry name" value="Peptidase_M48"/>
</dbReference>
<dbReference type="GO" id="GO:0046872">
    <property type="term" value="F:metal ion binding"/>
    <property type="evidence" value="ECO:0007669"/>
    <property type="project" value="UniProtKB-KW"/>
</dbReference>
<dbReference type="eggNOG" id="COG4783">
    <property type="taxonomic scope" value="Bacteria"/>
</dbReference>
<evidence type="ECO:0000256" key="6">
    <source>
        <dbReference type="RuleBase" id="RU003983"/>
    </source>
</evidence>
<feature type="transmembrane region" description="Helical" evidence="7">
    <location>
        <begin position="176"/>
        <end position="197"/>
    </location>
</feature>
<evidence type="ECO:0000256" key="2">
    <source>
        <dbReference type="ARBA" id="ARBA00022723"/>
    </source>
</evidence>
<evidence type="ECO:0000256" key="1">
    <source>
        <dbReference type="ARBA" id="ARBA00022670"/>
    </source>
</evidence>
<comment type="cofactor">
    <cofactor evidence="6">
        <name>Zn(2+)</name>
        <dbReference type="ChEBI" id="CHEBI:29105"/>
    </cofactor>
    <text evidence="6">Binds 1 zinc ion per subunit.</text>
</comment>
<dbReference type="AlphaFoldDB" id="E1X0U2"/>
<reference evidence="10" key="1">
    <citation type="journal article" date="2013" name="ISME J.">
        <title>A small predatory core genome in the divergent marine Bacteriovorax marinus SJ and the terrestrial Bdellovibrio bacteriovorus.</title>
        <authorList>
            <person name="Crossman L.C."/>
            <person name="Chen H."/>
            <person name="Cerdeno-Tarraga A.M."/>
            <person name="Brooks K."/>
            <person name="Quail M.A."/>
            <person name="Pineiro S.A."/>
            <person name="Hobley L."/>
            <person name="Sockett R.E."/>
            <person name="Bentley S.D."/>
            <person name="Parkhill J."/>
            <person name="Williams H.N."/>
            <person name="Stine O.C."/>
        </authorList>
    </citation>
    <scope>NUCLEOTIDE SEQUENCE [LARGE SCALE GENOMIC DNA]</scope>
    <source>
        <strain evidence="10">ATCC BAA-682 / DSM 15412 / SJ</strain>
    </source>
</reference>
<dbReference type="GO" id="GO:0051603">
    <property type="term" value="P:proteolysis involved in protein catabolic process"/>
    <property type="evidence" value="ECO:0007669"/>
    <property type="project" value="TreeGrafter"/>
</dbReference>
<dbReference type="GO" id="GO:0004222">
    <property type="term" value="F:metalloendopeptidase activity"/>
    <property type="evidence" value="ECO:0007669"/>
    <property type="project" value="InterPro"/>
</dbReference>
<evidence type="ECO:0000256" key="7">
    <source>
        <dbReference type="SAM" id="Phobius"/>
    </source>
</evidence>
<feature type="domain" description="Peptidase M48" evidence="8">
    <location>
        <begin position="86"/>
        <end position="303"/>
    </location>
</feature>
<keyword evidence="4 6" id="KW-0862">Zinc</keyword>
<dbReference type="GO" id="GO:0016020">
    <property type="term" value="C:membrane"/>
    <property type="evidence" value="ECO:0007669"/>
    <property type="project" value="TreeGrafter"/>
</dbReference>
<dbReference type="PANTHER" id="PTHR22726:SF1">
    <property type="entry name" value="METALLOENDOPEPTIDASE OMA1, MITOCHONDRIAL"/>
    <property type="match status" value="1"/>
</dbReference>
<dbReference type="Proteomes" id="UP000008963">
    <property type="component" value="Chromosome"/>
</dbReference>
<feature type="transmembrane region" description="Helical" evidence="7">
    <location>
        <begin position="209"/>
        <end position="229"/>
    </location>
</feature>
<keyword evidence="3 6" id="KW-0378">Hydrolase</keyword>
<keyword evidence="2" id="KW-0479">Metal-binding</keyword>
<keyword evidence="10" id="KW-1185">Reference proteome</keyword>
<organism evidence="9 10">
    <name type="scientific">Halobacteriovorax marinus (strain ATCC BAA-682 / DSM 15412 / SJ)</name>
    <name type="common">Bacteriovorax marinus</name>
    <dbReference type="NCBI Taxonomy" id="862908"/>
    <lineage>
        <taxon>Bacteria</taxon>
        <taxon>Pseudomonadati</taxon>
        <taxon>Bdellovibrionota</taxon>
        <taxon>Bacteriovoracia</taxon>
        <taxon>Bacteriovoracales</taxon>
        <taxon>Halobacteriovoraceae</taxon>
        <taxon>Halobacteriovorax</taxon>
    </lineage>
</organism>
<keyword evidence="1 6" id="KW-0645">Protease</keyword>
<dbReference type="OrthoDB" id="108155at2"/>
<evidence type="ECO:0000259" key="8">
    <source>
        <dbReference type="Pfam" id="PF01435"/>
    </source>
</evidence>
<gene>
    <name evidence="9" type="ordered locus">BMS_1580</name>
</gene>
<name>E1X0U2_HALMS</name>
<evidence type="ECO:0000256" key="3">
    <source>
        <dbReference type="ARBA" id="ARBA00022801"/>
    </source>
</evidence>
<evidence type="ECO:0000313" key="9">
    <source>
        <dbReference type="EMBL" id="CBW26430.1"/>
    </source>
</evidence>
<evidence type="ECO:0000256" key="4">
    <source>
        <dbReference type="ARBA" id="ARBA00022833"/>
    </source>
</evidence>
<dbReference type="PATRIC" id="fig|862908.3.peg.1504"/>
<protein>
    <submittedName>
        <fullName evidence="9">Exported protein</fullName>
    </submittedName>
</protein>
<sequence>MDKSIENQLHRDLQQVNSTDSGRRAFLIALPMLLASCASGSKHRMREGDNTGQETSLSFNDERAMTKEYLPQMEKEYPMLKNTYAQDYIRELGNKITSSSSLEGRPYNYHFRVVEAKMVNAFALPAGEVFVTAPLIKMASSEAELAGVIGHEIGHIKARHTAERIETQNRDKTKNLLFGIGGAILGGAAGYGLGKALCKKNDRECIQRIALYGGAAGAGGALLIQKFAFMANSREDEMEADRIGFNTSLAAGYDPNHIGKFYEKLLQMEKQYQKSSNPITKTFADALSTHPPSEQRVQQMREMSQNVSGRRGIINTKSFNKVKSLV</sequence>
<dbReference type="HOGENOM" id="CLU_029002_5_2_7"/>
<dbReference type="InterPro" id="IPR051156">
    <property type="entry name" value="Mito/Outer_Membr_Metalloprot"/>
</dbReference>